<evidence type="ECO:0000313" key="3">
    <source>
        <dbReference type="Proteomes" id="UP000664701"/>
    </source>
</evidence>
<keyword evidence="1" id="KW-0812">Transmembrane</keyword>
<feature type="transmembrane region" description="Helical" evidence="1">
    <location>
        <begin position="111"/>
        <end position="131"/>
    </location>
</feature>
<organism evidence="2 3">
    <name type="scientific">Candidatus Enterococcus lowellii</name>
    <dbReference type="NCBI Taxonomy" id="2230877"/>
    <lineage>
        <taxon>Bacteria</taxon>
        <taxon>Bacillati</taxon>
        <taxon>Bacillota</taxon>
        <taxon>Bacilli</taxon>
        <taxon>Lactobacillales</taxon>
        <taxon>Enterococcaceae</taxon>
        <taxon>Enterococcus</taxon>
    </lineage>
</organism>
<dbReference type="Pfam" id="PF19700">
    <property type="entry name" value="DUF6198"/>
    <property type="match status" value="1"/>
</dbReference>
<evidence type="ECO:0008006" key="4">
    <source>
        <dbReference type="Google" id="ProtNLM"/>
    </source>
</evidence>
<keyword evidence="1" id="KW-0472">Membrane</keyword>
<reference evidence="2 3" key="1">
    <citation type="submission" date="2021-03" db="EMBL/GenBank/DDBJ databases">
        <authorList>
            <person name="Gilmore M.S."/>
            <person name="Schwartzman J."/>
            <person name="Van Tyne D."/>
            <person name="Martin M."/>
            <person name="Earl A.M."/>
            <person name="Manson A.L."/>
            <person name="Straub T."/>
            <person name="Salamzade R."/>
            <person name="Saavedra J."/>
            <person name="Lebreton F."/>
            <person name="Prichula J."/>
            <person name="Schaufler K."/>
            <person name="Gaca A."/>
            <person name="Sgardioli B."/>
            <person name="Wagenaar J."/>
            <person name="Strong T."/>
        </authorList>
    </citation>
    <scope>NUCLEOTIDE SEQUENCE [LARGE SCALE GENOMIC DNA]</scope>
    <source>
        <strain evidence="2 3">DIV2402</strain>
    </source>
</reference>
<accession>A0ABZ2SMQ7</accession>
<feature type="transmembrane region" description="Helical" evidence="1">
    <location>
        <begin position="83"/>
        <end position="105"/>
    </location>
</feature>
<keyword evidence="1" id="KW-1133">Transmembrane helix</keyword>
<feature type="transmembrane region" description="Helical" evidence="1">
    <location>
        <begin position="12"/>
        <end position="33"/>
    </location>
</feature>
<keyword evidence="3" id="KW-1185">Reference proteome</keyword>
<name>A0ABZ2SMQ7_9ENTE</name>
<reference evidence="2 3" key="2">
    <citation type="submission" date="2024-03" db="EMBL/GenBank/DDBJ databases">
        <title>The Genome Sequence of Enterococcus sp. DIV2402.</title>
        <authorList>
            <consortium name="The Broad Institute Genomics Platform"/>
            <consortium name="The Broad Institute Microbial Omics Core"/>
            <consortium name="The Broad Institute Genomic Center for Infectious Diseases"/>
            <person name="Earl A."/>
            <person name="Manson A."/>
            <person name="Gilmore M."/>
            <person name="Schwartman J."/>
            <person name="Shea T."/>
            <person name="Abouelleil A."/>
            <person name="Cao P."/>
            <person name="Chapman S."/>
            <person name="Cusick C."/>
            <person name="Young S."/>
            <person name="Neafsey D."/>
            <person name="Nusbaum C."/>
            <person name="Birren B."/>
        </authorList>
    </citation>
    <scope>NUCLEOTIDE SEQUENCE [LARGE SCALE GENOMIC DNA]</scope>
    <source>
        <strain evidence="2 3">DIV2402</strain>
    </source>
</reference>
<protein>
    <recommendedName>
        <fullName evidence="4">Integral membrane protein</fullName>
    </recommendedName>
</protein>
<dbReference type="PANTHER" id="PTHR40078">
    <property type="entry name" value="INTEGRAL MEMBRANE PROTEIN-RELATED"/>
    <property type="match status" value="1"/>
</dbReference>
<dbReference type="InterPro" id="IPR038750">
    <property type="entry name" value="YczE/YyaS-like"/>
</dbReference>
<dbReference type="RefSeq" id="WP_207942329.1">
    <property type="nucleotide sequence ID" value="NZ_CP147251.1"/>
</dbReference>
<dbReference type="Proteomes" id="UP000664701">
    <property type="component" value="Chromosome"/>
</dbReference>
<sequence>MKNMNIKEMIIRSIYALIGVLILAFGVTIMRIGNVGLDPFTSANIALGQLFGLSLGVYQLGVNLGILLLIFLFGRKYIGTGTVINMVLTGFFIDMYTTLFAHLNIMANGLIEQTICLIIGGLFFTFGASFYMSANVGAAPYDSIAPTIVDKTGWDYKKVRMVQDIIFALIGFCFKGPIGIGTFINAFLTGPFIKFWDGKISQPLITKSVEKTMNQ</sequence>
<feature type="transmembrane region" description="Helical" evidence="1">
    <location>
        <begin position="165"/>
        <end position="188"/>
    </location>
</feature>
<dbReference type="EMBL" id="CP147251">
    <property type="protein sequence ID" value="WYJ76421.1"/>
    <property type="molecule type" value="Genomic_DNA"/>
</dbReference>
<feature type="transmembrane region" description="Helical" evidence="1">
    <location>
        <begin position="45"/>
        <end position="71"/>
    </location>
</feature>
<gene>
    <name evidence="2" type="ORF">DOK78_001047</name>
</gene>
<dbReference type="PANTHER" id="PTHR40078:SF1">
    <property type="entry name" value="INTEGRAL MEMBRANE PROTEIN"/>
    <property type="match status" value="1"/>
</dbReference>
<proteinExistence type="predicted"/>
<evidence type="ECO:0000313" key="2">
    <source>
        <dbReference type="EMBL" id="WYJ76421.1"/>
    </source>
</evidence>
<evidence type="ECO:0000256" key="1">
    <source>
        <dbReference type="SAM" id="Phobius"/>
    </source>
</evidence>